<proteinExistence type="predicted"/>
<feature type="region of interest" description="Disordered" evidence="1">
    <location>
        <begin position="30"/>
        <end position="80"/>
    </location>
</feature>
<evidence type="ECO:0000313" key="4">
    <source>
        <dbReference type="EMBL" id="QES50161.1"/>
    </source>
</evidence>
<accession>A0A5P2DA65</accession>
<reference evidence="4 5" key="1">
    <citation type="submission" date="2018-05" db="EMBL/GenBank/DDBJ databases">
        <title>Streptomyces venezuelae.</title>
        <authorList>
            <person name="Kim W."/>
            <person name="Lee N."/>
            <person name="Cho B.-K."/>
        </authorList>
    </citation>
    <scope>NUCLEOTIDE SEQUENCE [LARGE SCALE GENOMIC DNA]</scope>
    <source>
        <strain evidence="4 5">ATCC 21782</strain>
    </source>
</reference>
<dbReference type="Pfam" id="PF14016">
    <property type="entry name" value="DUF4232"/>
    <property type="match status" value="1"/>
</dbReference>
<dbReference type="OrthoDB" id="3827416at2"/>
<protein>
    <submittedName>
        <fullName evidence="4">DUF4232 domain-containing protein</fullName>
    </submittedName>
</protein>
<dbReference type="Proteomes" id="UP000325211">
    <property type="component" value="Chromosome"/>
</dbReference>
<feature type="chain" id="PRO_5039040361" evidence="2">
    <location>
        <begin position="28"/>
        <end position="213"/>
    </location>
</feature>
<dbReference type="AlphaFoldDB" id="A0A5P2DA65"/>
<sequence length="213" mass="22292">MITKRWGRRMAGSLAGGLAAVLVPVLAGCEAAPPPERAPKPTAPLQVPPKPVTPAPQDEAKASEDPGPKCPEGGFRLSEGTGDAAMGLRVESVRLDNCGTAPITLNGYPDLRLQDKKGAPVQVHVGQGSNGITTGTGFDQPGQKVVLQPGEAASFGLLWRNLVTEVNAPAVEGWFLDIMPAPGRPRQVLKLTRPVDLGNTGKMGISPWSKEAR</sequence>
<gene>
    <name evidence="4" type="ORF">DEJ50_22355</name>
</gene>
<keyword evidence="2" id="KW-0732">Signal</keyword>
<evidence type="ECO:0000259" key="3">
    <source>
        <dbReference type="Pfam" id="PF14016"/>
    </source>
</evidence>
<dbReference type="EMBL" id="CP029190">
    <property type="protein sequence ID" value="QES50161.1"/>
    <property type="molecule type" value="Genomic_DNA"/>
</dbReference>
<organism evidence="4 5">
    <name type="scientific">Streptomyces venezuelae</name>
    <dbReference type="NCBI Taxonomy" id="54571"/>
    <lineage>
        <taxon>Bacteria</taxon>
        <taxon>Bacillati</taxon>
        <taxon>Actinomycetota</taxon>
        <taxon>Actinomycetes</taxon>
        <taxon>Kitasatosporales</taxon>
        <taxon>Streptomycetaceae</taxon>
        <taxon>Streptomyces</taxon>
    </lineage>
</organism>
<evidence type="ECO:0000256" key="1">
    <source>
        <dbReference type="SAM" id="MobiDB-lite"/>
    </source>
</evidence>
<evidence type="ECO:0000256" key="2">
    <source>
        <dbReference type="SAM" id="SignalP"/>
    </source>
</evidence>
<name>A0A5P2DA65_STRVZ</name>
<feature type="signal peptide" evidence="2">
    <location>
        <begin position="1"/>
        <end position="27"/>
    </location>
</feature>
<feature type="domain" description="DUF4232" evidence="3">
    <location>
        <begin position="70"/>
        <end position="208"/>
    </location>
</feature>
<feature type="compositionally biased region" description="Basic and acidic residues" evidence="1">
    <location>
        <begin position="58"/>
        <end position="67"/>
    </location>
</feature>
<dbReference type="PROSITE" id="PS51257">
    <property type="entry name" value="PROKAR_LIPOPROTEIN"/>
    <property type="match status" value="1"/>
</dbReference>
<evidence type="ECO:0000313" key="5">
    <source>
        <dbReference type="Proteomes" id="UP000325211"/>
    </source>
</evidence>
<dbReference type="InterPro" id="IPR025326">
    <property type="entry name" value="DUF4232"/>
</dbReference>